<reference evidence="3" key="2">
    <citation type="submission" date="2021-01" db="EMBL/GenBank/DDBJ databases">
        <authorList>
            <person name="Schikora-Tamarit M.A."/>
        </authorList>
    </citation>
    <scope>NUCLEOTIDE SEQUENCE</scope>
    <source>
        <strain evidence="3">CBS6341</strain>
    </source>
</reference>
<sequence>MPNDKRIDLGFDDDSSSSDVEAEKYKRRSKLPKLSFKFTTPESVTQLPTDKSQVLAQDQSTKSNNSCYQDYLSMVITEDDLTKPQRLQSKKDQPPTSYDFESIKDEGSSISANSLFGKVTGIEPPEAISTVSLKSKGLSIMEKMGFKIGDTLGIDSANSAALLEPIQVRNLCDRAVIGNNKKEQNMSKEVTEEDTKLYRERLHNKTEDLRKEKIIHRMQKYCYEFSLKDDVCIKKLNPLDVNVLWRGYVKFIQNFLADKKKKSSKSEKDISENSDSLTQISPAEESNHLTKFANDEELELFEELGLEEKIDKLNIYLRSNFNYCYFCGIKFLNQGDLFENCPGVTEDEHN</sequence>
<accession>A0A9P8TBF5</accession>
<dbReference type="InterPro" id="IPR025239">
    <property type="entry name" value="DUF4187"/>
</dbReference>
<dbReference type="Proteomes" id="UP000769528">
    <property type="component" value="Unassembled WGS sequence"/>
</dbReference>
<dbReference type="GO" id="GO:0003676">
    <property type="term" value="F:nucleic acid binding"/>
    <property type="evidence" value="ECO:0007669"/>
    <property type="project" value="InterPro"/>
</dbReference>
<dbReference type="Pfam" id="PF13821">
    <property type="entry name" value="DUF4187"/>
    <property type="match status" value="1"/>
</dbReference>
<feature type="domain" description="G-patch" evidence="2">
    <location>
        <begin position="133"/>
        <end position="182"/>
    </location>
</feature>
<dbReference type="InterPro" id="IPR000467">
    <property type="entry name" value="G_patch_dom"/>
</dbReference>
<dbReference type="PANTHER" id="PTHR21032:SF0">
    <property type="entry name" value="G PATCH DOMAIN-CONTAINING PROTEIN 11"/>
    <property type="match status" value="1"/>
</dbReference>
<evidence type="ECO:0000256" key="1">
    <source>
        <dbReference type="SAM" id="MobiDB-lite"/>
    </source>
</evidence>
<dbReference type="PANTHER" id="PTHR21032">
    <property type="entry name" value="G PATCH DOMAIN-CONTAINING PROTEIN 11"/>
    <property type="match status" value="1"/>
</dbReference>
<dbReference type="PROSITE" id="PS50174">
    <property type="entry name" value="G_PATCH"/>
    <property type="match status" value="1"/>
</dbReference>
<evidence type="ECO:0000313" key="3">
    <source>
        <dbReference type="EMBL" id="KAH3672350.1"/>
    </source>
</evidence>
<proteinExistence type="predicted"/>
<organism evidence="3 4">
    <name type="scientific">Wickerhamomyces mucosus</name>
    <dbReference type="NCBI Taxonomy" id="1378264"/>
    <lineage>
        <taxon>Eukaryota</taxon>
        <taxon>Fungi</taxon>
        <taxon>Dikarya</taxon>
        <taxon>Ascomycota</taxon>
        <taxon>Saccharomycotina</taxon>
        <taxon>Saccharomycetes</taxon>
        <taxon>Phaffomycetales</taxon>
        <taxon>Wickerhamomycetaceae</taxon>
        <taxon>Wickerhamomyces</taxon>
    </lineage>
</organism>
<dbReference type="GO" id="GO:0000776">
    <property type="term" value="C:kinetochore"/>
    <property type="evidence" value="ECO:0007669"/>
    <property type="project" value="TreeGrafter"/>
</dbReference>
<evidence type="ECO:0000313" key="4">
    <source>
        <dbReference type="Proteomes" id="UP000769528"/>
    </source>
</evidence>
<reference evidence="3" key="1">
    <citation type="journal article" date="2021" name="Open Biol.">
        <title>Shared evolutionary footprints suggest mitochondrial oxidative damage underlies multiple complex I losses in fungi.</title>
        <authorList>
            <person name="Schikora-Tamarit M.A."/>
            <person name="Marcet-Houben M."/>
            <person name="Nosek J."/>
            <person name="Gabaldon T."/>
        </authorList>
    </citation>
    <scope>NUCLEOTIDE SEQUENCE</scope>
    <source>
        <strain evidence="3">CBS6341</strain>
    </source>
</reference>
<dbReference type="SMART" id="SM01173">
    <property type="entry name" value="DUF4187"/>
    <property type="match status" value="1"/>
</dbReference>
<dbReference type="OrthoDB" id="786951at2759"/>
<dbReference type="EMBL" id="JAEUBF010001156">
    <property type="protein sequence ID" value="KAH3672350.1"/>
    <property type="molecule type" value="Genomic_DNA"/>
</dbReference>
<dbReference type="AlphaFoldDB" id="A0A9P8TBF5"/>
<keyword evidence="4" id="KW-1185">Reference proteome</keyword>
<evidence type="ECO:0000259" key="2">
    <source>
        <dbReference type="PROSITE" id="PS50174"/>
    </source>
</evidence>
<comment type="caution">
    <text evidence="3">The sequence shown here is derived from an EMBL/GenBank/DDBJ whole genome shotgun (WGS) entry which is preliminary data.</text>
</comment>
<dbReference type="Pfam" id="PF01585">
    <property type="entry name" value="G-patch"/>
    <property type="match status" value="1"/>
</dbReference>
<name>A0A9P8TBF5_9ASCO</name>
<feature type="region of interest" description="Disordered" evidence="1">
    <location>
        <begin position="41"/>
        <end position="61"/>
    </location>
</feature>
<feature type="region of interest" description="Disordered" evidence="1">
    <location>
        <begin position="1"/>
        <end position="27"/>
    </location>
</feature>
<dbReference type="InterPro" id="IPR039249">
    <property type="entry name" value="GPATCH11"/>
</dbReference>
<protein>
    <recommendedName>
        <fullName evidence="2">G-patch domain-containing protein</fullName>
    </recommendedName>
</protein>
<gene>
    <name evidence="3" type="ORF">WICMUC_004322</name>
</gene>